<protein>
    <submittedName>
        <fullName evidence="1">Ester cyclase</fullName>
    </submittedName>
</protein>
<dbReference type="Gene3D" id="3.10.450.50">
    <property type="match status" value="1"/>
</dbReference>
<dbReference type="Proteomes" id="UP001180531">
    <property type="component" value="Unassembled WGS sequence"/>
</dbReference>
<dbReference type="EMBL" id="JAVRFI010000009">
    <property type="protein sequence ID" value="MDT0450729.1"/>
    <property type="molecule type" value="Genomic_DNA"/>
</dbReference>
<evidence type="ECO:0000313" key="2">
    <source>
        <dbReference type="Proteomes" id="UP001180531"/>
    </source>
</evidence>
<organism evidence="1 2">
    <name type="scientific">Streptomyces hesseae</name>
    <dbReference type="NCBI Taxonomy" id="3075519"/>
    <lineage>
        <taxon>Bacteria</taxon>
        <taxon>Bacillati</taxon>
        <taxon>Actinomycetota</taxon>
        <taxon>Actinomycetes</taxon>
        <taxon>Kitasatosporales</taxon>
        <taxon>Streptomycetaceae</taxon>
        <taxon>Streptomyces</taxon>
    </lineage>
</organism>
<name>A0ABU2SP27_9ACTN</name>
<dbReference type="PANTHER" id="PTHR38436:SF1">
    <property type="entry name" value="ESTER CYCLASE"/>
    <property type="match status" value="1"/>
</dbReference>
<dbReference type="SUPFAM" id="SSF54427">
    <property type="entry name" value="NTF2-like"/>
    <property type="match status" value="1"/>
</dbReference>
<proteinExistence type="predicted"/>
<accession>A0ABU2SP27</accession>
<dbReference type="PANTHER" id="PTHR38436">
    <property type="entry name" value="POLYKETIDE CYCLASE SNOAL-LIKE DOMAIN"/>
    <property type="match status" value="1"/>
</dbReference>
<sequence length="151" mass="17055">MAMMTAMTMSVVQDNKQVVKDFFRAVNERRVADFPRYMAADVIDHNKIIYGEPDEPGAAFDGFRQQLEAFGAVGMAPQQLIAEGDTVVARLTVTGTHTGRHPRMPEPTHRSFEVEQIWIFTLRDGLISEIRAVSDRLGMFLQLGWDWPTAD</sequence>
<dbReference type="Pfam" id="PF07366">
    <property type="entry name" value="SnoaL"/>
    <property type="match status" value="1"/>
</dbReference>
<dbReference type="RefSeq" id="WP_311611709.1">
    <property type="nucleotide sequence ID" value="NZ_JAVRFI010000009.1"/>
</dbReference>
<evidence type="ECO:0000313" key="1">
    <source>
        <dbReference type="EMBL" id="MDT0450729.1"/>
    </source>
</evidence>
<dbReference type="InterPro" id="IPR032710">
    <property type="entry name" value="NTF2-like_dom_sf"/>
</dbReference>
<keyword evidence="2" id="KW-1185">Reference proteome</keyword>
<dbReference type="InterPro" id="IPR009959">
    <property type="entry name" value="Cyclase_SnoaL-like"/>
</dbReference>
<gene>
    <name evidence="1" type="ORF">RM609_16830</name>
</gene>
<reference evidence="1" key="1">
    <citation type="submission" date="2024-05" db="EMBL/GenBank/DDBJ databases">
        <title>30 novel species of actinomycetes from the DSMZ collection.</title>
        <authorList>
            <person name="Nouioui I."/>
        </authorList>
    </citation>
    <scope>NUCLEOTIDE SEQUENCE</scope>
    <source>
        <strain evidence="1">DSM 40473</strain>
    </source>
</reference>
<comment type="caution">
    <text evidence="1">The sequence shown here is derived from an EMBL/GenBank/DDBJ whole genome shotgun (WGS) entry which is preliminary data.</text>
</comment>